<dbReference type="Gene3D" id="3.20.20.30">
    <property type="entry name" value="Luciferase-like domain"/>
    <property type="match status" value="1"/>
</dbReference>
<evidence type="ECO:0000313" key="8">
    <source>
        <dbReference type="EMBL" id="CAB4800817.1"/>
    </source>
</evidence>
<keyword evidence="3" id="KW-0560">Oxidoreductase</keyword>
<dbReference type="SUPFAM" id="SSF51679">
    <property type="entry name" value="Bacterial luciferase-like"/>
    <property type="match status" value="1"/>
</dbReference>
<dbReference type="EMBL" id="CAFBOL010000020">
    <property type="protein sequence ID" value="CAB4984653.1"/>
    <property type="molecule type" value="Genomic_DNA"/>
</dbReference>
<evidence type="ECO:0000313" key="9">
    <source>
        <dbReference type="EMBL" id="CAB4847333.1"/>
    </source>
</evidence>
<feature type="domain" description="Luciferase-like" evidence="5">
    <location>
        <begin position="39"/>
        <end position="254"/>
    </location>
</feature>
<dbReference type="InterPro" id="IPR036661">
    <property type="entry name" value="Luciferase-like_sf"/>
</dbReference>
<evidence type="ECO:0000313" key="7">
    <source>
        <dbReference type="EMBL" id="CAB4735057.1"/>
    </source>
</evidence>
<dbReference type="EMBL" id="CAFBIY010000016">
    <property type="protein sequence ID" value="CAB4847333.1"/>
    <property type="molecule type" value="Genomic_DNA"/>
</dbReference>
<dbReference type="GO" id="GO:0046306">
    <property type="term" value="P:alkanesulfonate catabolic process"/>
    <property type="evidence" value="ECO:0007669"/>
    <property type="project" value="TreeGrafter"/>
</dbReference>
<dbReference type="PANTHER" id="PTHR42847:SF4">
    <property type="entry name" value="ALKANESULFONATE MONOOXYGENASE-RELATED"/>
    <property type="match status" value="1"/>
</dbReference>
<proteinExistence type="predicted"/>
<dbReference type="GO" id="GO:0008726">
    <property type="term" value="F:alkanesulfonate monooxygenase activity"/>
    <property type="evidence" value="ECO:0007669"/>
    <property type="project" value="TreeGrafter"/>
</dbReference>
<evidence type="ECO:0000259" key="5">
    <source>
        <dbReference type="Pfam" id="PF00296"/>
    </source>
</evidence>
<evidence type="ECO:0000313" key="10">
    <source>
        <dbReference type="EMBL" id="CAB4941770.1"/>
    </source>
</evidence>
<dbReference type="EMBL" id="CAFBMT010000013">
    <property type="protein sequence ID" value="CAB4941770.1"/>
    <property type="molecule type" value="Genomic_DNA"/>
</dbReference>
<evidence type="ECO:0000256" key="4">
    <source>
        <dbReference type="ARBA" id="ARBA00023033"/>
    </source>
</evidence>
<evidence type="ECO:0000256" key="2">
    <source>
        <dbReference type="ARBA" id="ARBA00022643"/>
    </source>
</evidence>
<gene>
    <name evidence="7" type="ORF">UFOPK2656_02465</name>
    <name evidence="8" type="ORF">UFOPK3099_00109</name>
    <name evidence="9" type="ORF">UFOPK3267_00458</name>
    <name evidence="10" type="ORF">UFOPK3651_02216</name>
    <name evidence="11" type="ORF">UFOPK3931_01047</name>
    <name evidence="6" type="ORF">UFOPK4189_02436</name>
</gene>
<name>A0A6J7JEX5_9ZZZZ</name>
<evidence type="ECO:0000256" key="3">
    <source>
        <dbReference type="ARBA" id="ARBA00023002"/>
    </source>
</evidence>
<evidence type="ECO:0000313" key="6">
    <source>
        <dbReference type="EMBL" id="CAB4364678.1"/>
    </source>
</evidence>
<organism evidence="10">
    <name type="scientific">freshwater metagenome</name>
    <dbReference type="NCBI Taxonomy" id="449393"/>
    <lineage>
        <taxon>unclassified sequences</taxon>
        <taxon>metagenomes</taxon>
        <taxon>ecological metagenomes</taxon>
    </lineage>
</organism>
<keyword evidence="2" id="KW-0288">FMN</keyword>
<evidence type="ECO:0000256" key="1">
    <source>
        <dbReference type="ARBA" id="ARBA00022630"/>
    </source>
</evidence>
<dbReference type="EMBL" id="CAEZYF010000018">
    <property type="protein sequence ID" value="CAB4735057.1"/>
    <property type="molecule type" value="Genomic_DNA"/>
</dbReference>
<evidence type="ECO:0000313" key="11">
    <source>
        <dbReference type="EMBL" id="CAB4984653.1"/>
    </source>
</evidence>
<sequence length="291" mass="32475">MSALKFGWLTPVIGNKWSDYVPIAQYQDTEILPTALPHFDSLWVADHFYGFDAKTDPFLEAWTTLTWLAARHPNVELCHHVLGHGYRPPALTAKMAATLQVLSGNRFVLGIGAGWREDEYAAYGYEFPRPGVRFAQLEEVITICRLMWTEDEPSFEGNHFRIDGASAPPRPTVPPRICIGASGEKVGLPMVGRLADMWNGWFMGAADWTRRLGIVHAAAEQAGRDPASIEISSTVEKSLPETDAESEQLLESLAKRADLGVQHFVLDFGHPRSLEPIHRFVEQVMAPLKSR</sequence>
<reference evidence="10" key="1">
    <citation type="submission" date="2020-05" db="EMBL/GenBank/DDBJ databases">
        <authorList>
            <person name="Chiriac C."/>
            <person name="Salcher M."/>
            <person name="Ghai R."/>
            <person name="Kavagutti S V."/>
        </authorList>
    </citation>
    <scope>NUCLEOTIDE SEQUENCE</scope>
</reference>
<dbReference type="PANTHER" id="PTHR42847">
    <property type="entry name" value="ALKANESULFONATE MONOOXYGENASE"/>
    <property type="match status" value="1"/>
</dbReference>
<dbReference type="InterPro" id="IPR011251">
    <property type="entry name" value="Luciferase-like_dom"/>
</dbReference>
<dbReference type="EMBL" id="CAESGF010000016">
    <property type="protein sequence ID" value="CAB4364678.1"/>
    <property type="molecule type" value="Genomic_DNA"/>
</dbReference>
<protein>
    <submittedName>
        <fullName evidence="10">Unannotated protein</fullName>
    </submittedName>
</protein>
<dbReference type="InterPro" id="IPR050172">
    <property type="entry name" value="SsuD_RutA_monooxygenase"/>
</dbReference>
<dbReference type="AlphaFoldDB" id="A0A6J7JEX5"/>
<dbReference type="EMBL" id="CAFAAV010000004">
    <property type="protein sequence ID" value="CAB4800817.1"/>
    <property type="molecule type" value="Genomic_DNA"/>
</dbReference>
<keyword evidence="1" id="KW-0285">Flavoprotein</keyword>
<dbReference type="Pfam" id="PF00296">
    <property type="entry name" value="Bac_luciferase"/>
    <property type="match status" value="1"/>
</dbReference>
<accession>A0A6J7JEX5</accession>
<keyword evidence="4" id="KW-0503">Monooxygenase</keyword>